<dbReference type="OrthoDB" id="1890790at2759"/>
<dbReference type="PROSITE" id="PS51257">
    <property type="entry name" value="PROKAR_LIPOPROTEIN"/>
    <property type="match status" value="1"/>
</dbReference>
<evidence type="ECO:0000313" key="2">
    <source>
        <dbReference type="Proteomes" id="UP000623129"/>
    </source>
</evidence>
<dbReference type="GO" id="GO:0016301">
    <property type="term" value="F:kinase activity"/>
    <property type="evidence" value="ECO:0007669"/>
    <property type="project" value="UniProtKB-KW"/>
</dbReference>
<keyword evidence="1" id="KW-0675">Receptor</keyword>
<organism evidence="1 2">
    <name type="scientific">Carex littledalei</name>
    <dbReference type="NCBI Taxonomy" id="544730"/>
    <lineage>
        <taxon>Eukaryota</taxon>
        <taxon>Viridiplantae</taxon>
        <taxon>Streptophyta</taxon>
        <taxon>Embryophyta</taxon>
        <taxon>Tracheophyta</taxon>
        <taxon>Spermatophyta</taxon>
        <taxon>Magnoliopsida</taxon>
        <taxon>Liliopsida</taxon>
        <taxon>Poales</taxon>
        <taxon>Cyperaceae</taxon>
        <taxon>Cyperoideae</taxon>
        <taxon>Cariceae</taxon>
        <taxon>Carex</taxon>
        <taxon>Carex subgen. Euthyceras</taxon>
    </lineage>
</organism>
<reference evidence="1" key="1">
    <citation type="submission" date="2020-01" db="EMBL/GenBank/DDBJ databases">
        <title>Genome sequence of Kobresia littledalei, the first chromosome-level genome in the family Cyperaceae.</title>
        <authorList>
            <person name="Qu G."/>
        </authorList>
    </citation>
    <scope>NUCLEOTIDE SEQUENCE</scope>
    <source>
        <strain evidence="1">C.B.Clarke</strain>
        <tissue evidence="1">Leaf</tissue>
    </source>
</reference>
<proteinExistence type="predicted"/>
<gene>
    <name evidence="1" type="ORF">FCM35_KLT01962</name>
</gene>
<dbReference type="Proteomes" id="UP000623129">
    <property type="component" value="Unassembled WGS sequence"/>
</dbReference>
<name>A0A833VM79_9POAL</name>
<protein>
    <submittedName>
        <fullName evidence="1">Leucine-rich repeat receptor-like protein kinase PXC1</fullName>
    </submittedName>
</protein>
<accession>A0A833VM79</accession>
<dbReference type="AlphaFoldDB" id="A0A833VM79"/>
<sequence length="229" mass="25724">MREEGTCGMLFDLELLRYKDIEVEMVSMLNVSLACVNQLLEKRPTNSEVVKLIEGIRVEEDQSTSSPSIAEIASIHLEKKIRGLARKKHELFDLGLVYIQQVLATTLQGRGDTFSSLNEVENIFLYCMLYMNNQEPHLQPHLGYYLDEDFVQVVNELRPTGVISIGRVITKIARALELEVGPENAVVVPGPTTLDSKGLVAMKLIRINKVMRSIHIDSPGLSTLFILIM</sequence>
<keyword evidence="1" id="KW-0418">Kinase</keyword>
<dbReference type="EMBL" id="SWLB01000011">
    <property type="protein sequence ID" value="KAF3332385.1"/>
    <property type="molecule type" value="Genomic_DNA"/>
</dbReference>
<keyword evidence="2" id="KW-1185">Reference proteome</keyword>
<keyword evidence="1" id="KW-0808">Transferase</keyword>
<comment type="caution">
    <text evidence="1">The sequence shown here is derived from an EMBL/GenBank/DDBJ whole genome shotgun (WGS) entry which is preliminary data.</text>
</comment>
<evidence type="ECO:0000313" key="1">
    <source>
        <dbReference type="EMBL" id="KAF3332385.1"/>
    </source>
</evidence>